<feature type="compositionally biased region" description="Acidic residues" evidence="9">
    <location>
        <begin position="787"/>
        <end position="810"/>
    </location>
</feature>
<keyword evidence="2" id="KW-0690">Ribosome biogenesis</keyword>
<dbReference type="GO" id="GO:0045943">
    <property type="term" value="P:positive regulation of transcription by RNA polymerase I"/>
    <property type="evidence" value="ECO:0007669"/>
    <property type="project" value="InterPro"/>
</dbReference>
<dbReference type="InterPro" id="IPR053826">
    <property type="entry name" value="WDR75"/>
</dbReference>
<keyword evidence="3" id="KW-0698">rRNA processing</keyword>
<feature type="domain" description="WD repeat-containing protein 75 second beta-propeller" evidence="10">
    <location>
        <begin position="351"/>
        <end position="686"/>
    </location>
</feature>
<keyword evidence="11" id="KW-1185">Reference proteome</keyword>
<dbReference type="Pfam" id="PF23769">
    <property type="entry name" value="Beta-prop_WDR75_2nd"/>
    <property type="match status" value="1"/>
</dbReference>
<dbReference type="SUPFAM" id="SSF50978">
    <property type="entry name" value="WD40 repeat-like"/>
    <property type="match status" value="1"/>
</dbReference>
<comment type="subcellular location">
    <subcellularLocation>
        <location evidence="1">Nucleus</location>
        <location evidence="1">Nucleolus</location>
    </subcellularLocation>
</comment>
<dbReference type="GeneID" id="106157274"/>
<evidence type="ECO:0000259" key="10">
    <source>
        <dbReference type="Pfam" id="PF23769"/>
    </source>
</evidence>
<evidence type="ECO:0000256" key="4">
    <source>
        <dbReference type="ARBA" id="ARBA00022574"/>
    </source>
</evidence>
<evidence type="ECO:0000256" key="2">
    <source>
        <dbReference type="ARBA" id="ARBA00022517"/>
    </source>
</evidence>
<keyword evidence="4 8" id="KW-0853">WD repeat</keyword>
<dbReference type="GO" id="GO:0006364">
    <property type="term" value="P:rRNA processing"/>
    <property type="evidence" value="ECO:0007669"/>
    <property type="project" value="UniProtKB-KW"/>
</dbReference>
<dbReference type="SUPFAM" id="SSF50998">
    <property type="entry name" value="Quinoprotein alcohol dehydrogenase-like"/>
    <property type="match status" value="1"/>
</dbReference>
<dbReference type="AlphaFoldDB" id="A0A1S3HTD8"/>
<proteinExistence type="predicted"/>
<feature type="compositionally biased region" description="Basic and acidic residues" evidence="9">
    <location>
        <begin position="827"/>
        <end position="838"/>
    </location>
</feature>
<dbReference type="RefSeq" id="XP_013388324.1">
    <property type="nucleotide sequence ID" value="XM_013532870.2"/>
</dbReference>
<keyword evidence="7" id="KW-0539">Nucleus</keyword>
<evidence type="ECO:0000313" key="12">
    <source>
        <dbReference type="RefSeq" id="XP_013388324.1"/>
    </source>
</evidence>
<evidence type="ECO:0000256" key="1">
    <source>
        <dbReference type="ARBA" id="ARBA00004604"/>
    </source>
</evidence>
<name>A0A1S3HTD8_LINAN</name>
<evidence type="ECO:0000256" key="9">
    <source>
        <dbReference type="SAM" id="MobiDB-lite"/>
    </source>
</evidence>
<reference evidence="12" key="1">
    <citation type="submission" date="2025-08" db="UniProtKB">
        <authorList>
            <consortium name="RefSeq"/>
        </authorList>
    </citation>
    <scope>IDENTIFICATION</scope>
    <source>
        <tissue evidence="12">Gonads</tissue>
    </source>
</reference>
<dbReference type="Gene3D" id="2.130.10.10">
    <property type="entry name" value="YVTN repeat-like/Quinoprotein amine dehydrogenase"/>
    <property type="match status" value="3"/>
</dbReference>
<dbReference type="Proteomes" id="UP000085678">
    <property type="component" value="Unplaced"/>
</dbReference>
<dbReference type="OrthoDB" id="4096at2759"/>
<dbReference type="InterPro" id="IPR015943">
    <property type="entry name" value="WD40/YVTN_repeat-like_dom_sf"/>
</dbReference>
<organism evidence="11 12">
    <name type="scientific">Lingula anatina</name>
    <name type="common">Brachiopod</name>
    <name type="synonym">Lingula unguis</name>
    <dbReference type="NCBI Taxonomy" id="7574"/>
    <lineage>
        <taxon>Eukaryota</taxon>
        <taxon>Metazoa</taxon>
        <taxon>Spiralia</taxon>
        <taxon>Lophotrochozoa</taxon>
        <taxon>Brachiopoda</taxon>
        <taxon>Linguliformea</taxon>
        <taxon>Lingulata</taxon>
        <taxon>Lingulida</taxon>
        <taxon>Linguloidea</taxon>
        <taxon>Lingulidae</taxon>
        <taxon>Lingula</taxon>
    </lineage>
</organism>
<gene>
    <name evidence="12" type="primary">LOC106157274</name>
</gene>
<keyword evidence="6" id="KW-0804">Transcription</keyword>
<dbReference type="FunCoup" id="A0A1S3HTD8">
    <property type="interactions" value="1168"/>
</dbReference>
<dbReference type="PANTHER" id="PTHR44215">
    <property type="entry name" value="WD REPEAT-CONTAINING PROTEIN 75"/>
    <property type="match status" value="1"/>
</dbReference>
<dbReference type="InterPro" id="IPR001680">
    <property type="entry name" value="WD40_rpt"/>
</dbReference>
<dbReference type="SMART" id="SM00320">
    <property type="entry name" value="WD40"/>
    <property type="match status" value="7"/>
</dbReference>
<sequence length="869" mass="97396">MEDKMSAPTAHEGERSSKTVVVSRGGTSLVEFRPLFSQDAKCLFCCAGHTVKVYSTVSGECVRELRGHTDTVTGVKQHPKNRLQILSSSLDQSIIQWDYSDGVALKTYQLNFPIHVLLVSDSSESPAYYAVRKSSSKSFELVQFHLPRQASDKVLHLRTVLERVRKEERCLALGVLGEYIAAVQGRTLIVHSFKKKLTKHHIVDVDQYLKLTCVACHPTEYCVATGASNGKILLWWNFLSSSNVVKTVNHWHSLPVGGLCFTAEGSYFLSGGHECVLVKWQYNSHHKDFRPRLGAPIDHVICSHDNTLYATCHSDNVIQLINPGFKVVQLYQGLTQAHLPHHKHQPAPVGLLVDPRTKALVTNGKPGHLQFYSLHSDRHLYNLDIVQQNYVSPDNLQRPLVHTELEKAAFDDGGDWLATVQRREDGETAEEIVLKFWQFMKESQMFVLNTTVDLPHSDVIHTLKFRSHGNGSRTPLCLTTSRDGKFKIWTLVEDSDIYKTSSCWNCESVGYYKEQAACAADFSEDGSLLGVGFGHTLTLWDPDTNALKTTLSCGDEGDEIKHIAFGRQLCCHLLVCTTNNKLLVWNLLSCSLLWSVGLKAEVLVADPLTEHMAVVSDGQDSSAGWDLYIFKPSDAQPLYHHGNLSSSAVIGAIFIPNDHKKDQRNLELNKELSWQKESKLYIFNRKQELLSIETERDEKADITKEQSQVHQSVPQTPFSLLLSRNRKRAALSSTALPLEARRSQGGAEGLQELLRTPAHVLPPVNSLCGTFIKTLLLGKGKKTRVQEEDDSDSDDQSGDISDQSESDSESAMDVSEQTNEMCVHKTRSQDKMESADSEKIWRTEEVIDENILEKLSGEKVHWVSNLFNK</sequence>
<protein>
    <submittedName>
        <fullName evidence="12">WD repeat-containing protein 75</fullName>
    </submittedName>
</protein>
<evidence type="ECO:0000313" key="11">
    <source>
        <dbReference type="Proteomes" id="UP000085678"/>
    </source>
</evidence>
<evidence type="ECO:0000256" key="7">
    <source>
        <dbReference type="ARBA" id="ARBA00023242"/>
    </source>
</evidence>
<evidence type="ECO:0000256" key="3">
    <source>
        <dbReference type="ARBA" id="ARBA00022552"/>
    </source>
</evidence>
<dbReference type="GO" id="GO:0003723">
    <property type="term" value="F:RNA binding"/>
    <property type="evidence" value="ECO:0007669"/>
    <property type="project" value="InterPro"/>
</dbReference>
<dbReference type="InterPro" id="IPR011047">
    <property type="entry name" value="Quinoprotein_ADH-like_sf"/>
</dbReference>
<dbReference type="InParanoid" id="A0A1S3HTD8"/>
<dbReference type="KEGG" id="lak:106157274"/>
<feature type="repeat" description="WD" evidence="8">
    <location>
        <begin position="65"/>
        <end position="107"/>
    </location>
</feature>
<evidence type="ECO:0000256" key="5">
    <source>
        <dbReference type="ARBA" id="ARBA00022737"/>
    </source>
</evidence>
<evidence type="ECO:0000256" key="6">
    <source>
        <dbReference type="ARBA" id="ARBA00023163"/>
    </source>
</evidence>
<feature type="region of interest" description="Disordered" evidence="9">
    <location>
        <begin position="782"/>
        <end position="838"/>
    </location>
</feature>
<dbReference type="PANTHER" id="PTHR44215:SF1">
    <property type="entry name" value="WD REPEAT-CONTAINING PROTEIN 75"/>
    <property type="match status" value="1"/>
</dbReference>
<evidence type="ECO:0000256" key="8">
    <source>
        <dbReference type="PROSITE-ProRule" id="PRU00221"/>
    </source>
</evidence>
<dbReference type="GO" id="GO:0032040">
    <property type="term" value="C:small-subunit processome"/>
    <property type="evidence" value="ECO:0007669"/>
    <property type="project" value="InterPro"/>
</dbReference>
<accession>A0A1S3HTD8</accession>
<dbReference type="InterPro" id="IPR036322">
    <property type="entry name" value="WD40_repeat_dom_sf"/>
</dbReference>
<dbReference type="STRING" id="7574.A0A1S3HTD8"/>
<keyword evidence="5" id="KW-0677">Repeat</keyword>
<dbReference type="GO" id="GO:2000234">
    <property type="term" value="P:positive regulation of rRNA processing"/>
    <property type="evidence" value="ECO:0007669"/>
    <property type="project" value="TreeGrafter"/>
</dbReference>
<dbReference type="Pfam" id="PF23869">
    <property type="entry name" value="Beta-prop_WDR75_1st"/>
    <property type="match status" value="1"/>
</dbReference>
<dbReference type="PROSITE" id="PS50082">
    <property type="entry name" value="WD_REPEATS_2"/>
    <property type="match status" value="1"/>
</dbReference>
<dbReference type="InterPro" id="IPR057644">
    <property type="entry name" value="Beta-prop_WDR75_2nd"/>
</dbReference>